<proteinExistence type="predicted"/>
<evidence type="ECO:0000313" key="1">
    <source>
        <dbReference type="EMBL" id="QBD77646.1"/>
    </source>
</evidence>
<dbReference type="RefSeq" id="WP_129888700.1">
    <property type="nucleotide sequence ID" value="NZ_CP035758.1"/>
</dbReference>
<evidence type="ECO:0000313" key="2">
    <source>
        <dbReference type="Proteomes" id="UP000290365"/>
    </source>
</evidence>
<dbReference type="Proteomes" id="UP000290365">
    <property type="component" value="Chromosome"/>
</dbReference>
<organism evidence="1 2">
    <name type="scientific">Ktedonosporobacter rubrisoli</name>
    <dbReference type="NCBI Taxonomy" id="2509675"/>
    <lineage>
        <taxon>Bacteria</taxon>
        <taxon>Bacillati</taxon>
        <taxon>Chloroflexota</taxon>
        <taxon>Ktedonobacteria</taxon>
        <taxon>Ktedonobacterales</taxon>
        <taxon>Ktedonosporobacteraceae</taxon>
        <taxon>Ktedonosporobacter</taxon>
    </lineage>
</organism>
<dbReference type="EMBL" id="CP035758">
    <property type="protein sequence ID" value="QBD77646.1"/>
    <property type="molecule type" value="Genomic_DNA"/>
</dbReference>
<dbReference type="KEGG" id="kbs:EPA93_17245"/>
<dbReference type="OrthoDB" id="9917147at2"/>
<reference evidence="1 2" key="1">
    <citation type="submission" date="2019-01" db="EMBL/GenBank/DDBJ databases">
        <title>Ktedonosporobacter rubrisoli SCAWS-G2.</title>
        <authorList>
            <person name="Huang Y."/>
            <person name="Yan B."/>
        </authorList>
    </citation>
    <scope>NUCLEOTIDE SEQUENCE [LARGE SCALE GENOMIC DNA]</scope>
    <source>
        <strain evidence="1 2">SCAWS-G2</strain>
    </source>
</reference>
<name>A0A4P6JS43_KTERU</name>
<protein>
    <submittedName>
        <fullName evidence="1">Uncharacterized protein</fullName>
    </submittedName>
</protein>
<sequence>MPITTLPQREQSEESILETSPQQSGRWLGRMLRRVKLAMEGDDDVLLLQNKTEISWRVYHNYHLLGIVDTREERAFKLSKHGMLNTCPLAGENVDYLVLPLNQRIHRVRIYRRRFSNEVEVYDLATG</sequence>
<gene>
    <name evidence="1" type="ORF">EPA93_17245</name>
</gene>
<keyword evidence="2" id="KW-1185">Reference proteome</keyword>
<accession>A0A4P6JS43</accession>
<dbReference type="AlphaFoldDB" id="A0A4P6JS43"/>